<dbReference type="STRING" id="45610.AOC03_00720"/>
<dbReference type="InterPro" id="IPR027417">
    <property type="entry name" value="P-loop_NTPase"/>
</dbReference>
<dbReference type="GO" id="GO:0016887">
    <property type="term" value="F:ATP hydrolysis activity"/>
    <property type="evidence" value="ECO:0007669"/>
    <property type="project" value="InterPro"/>
</dbReference>
<evidence type="ECO:0000313" key="5">
    <source>
        <dbReference type="Proteomes" id="UP000059847"/>
    </source>
</evidence>
<sequence length="262" mass="29515">MLIVPDRANNLLLEFNNIWVHSKRLLDTDSTNTAHKTRSKTNDNQVNNEQVLINAANGQLSQGQLTVLTGHSGSGKSVLLRVLAGLSPLTTGNIWLHNDNGRLNIRDTSATQWRRQVALLAQHPELVEGSVLDNLQLPYTLQAHRHSHFNIDWHIQQLACLQRRETFLQQSAAHLSGGERQIVNTLRLLQLQPQVLLLDEPTAALDTETASHLIQLLMGWLQAEPRRTLLWVTHDTQIIMPLAARHWDMQAGILTDVTINNK</sequence>
<reference evidence="4 5" key="1">
    <citation type="submission" date="2015-09" db="EMBL/GenBank/DDBJ databases">
        <title>Complete genome of Psychrobacter urativorans R10.10B.</title>
        <authorList>
            <person name="See-Too W.S."/>
            <person name="Chan K.G."/>
        </authorList>
    </citation>
    <scope>NUCLEOTIDE SEQUENCE [LARGE SCALE GENOMIC DNA]</scope>
    <source>
        <strain evidence="4 5">R10.10B</strain>
    </source>
</reference>
<keyword evidence="1" id="KW-0547">Nucleotide-binding</keyword>
<dbReference type="KEGG" id="pur:AOC03_00720"/>
<evidence type="ECO:0000256" key="2">
    <source>
        <dbReference type="ARBA" id="ARBA00022840"/>
    </source>
</evidence>
<evidence type="ECO:0000256" key="1">
    <source>
        <dbReference type="ARBA" id="ARBA00022741"/>
    </source>
</evidence>
<gene>
    <name evidence="4" type="ORF">AOC03_00720</name>
</gene>
<dbReference type="SUPFAM" id="SSF52540">
    <property type="entry name" value="P-loop containing nucleoside triphosphate hydrolases"/>
    <property type="match status" value="1"/>
</dbReference>
<dbReference type="GO" id="GO:0005524">
    <property type="term" value="F:ATP binding"/>
    <property type="evidence" value="ECO:0007669"/>
    <property type="project" value="UniProtKB-KW"/>
</dbReference>
<dbReference type="PANTHER" id="PTHR43119:SF1">
    <property type="entry name" value="ABC TRANSPORTER DOMAIN-CONTAINING PROTEIN"/>
    <property type="match status" value="1"/>
</dbReference>
<feature type="domain" description="ABC transporter" evidence="3">
    <location>
        <begin position="26"/>
        <end position="259"/>
    </location>
</feature>
<dbReference type="Proteomes" id="UP000059847">
    <property type="component" value="Chromosome"/>
</dbReference>
<keyword evidence="2" id="KW-0067">ATP-binding</keyword>
<accession>A0A0M4U554</accession>
<proteinExistence type="predicted"/>
<evidence type="ECO:0000259" key="3">
    <source>
        <dbReference type="PROSITE" id="PS50893"/>
    </source>
</evidence>
<dbReference type="Gene3D" id="3.40.50.300">
    <property type="entry name" value="P-loop containing nucleotide triphosphate hydrolases"/>
    <property type="match status" value="1"/>
</dbReference>
<name>A0A0M4U554_9GAMM</name>
<dbReference type="InterPro" id="IPR003593">
    <property type="entry name" value="AAA+_ATPase"/>
</dbReference>
<dbReference type="InterPro" id="IPR003439">
    <property type="entry name" value="ABC_transporter-like_ATP-bd"/>
</dbReference>
<dbReference type="SMART" id="SM00382">
    <property type="entry name" value="AAA"/>
    <property type="match status" value="1"/>
</dbReference>
<dbReference type="EMBL" id="CP012678">
    <property type="protein sequence ID" value="ALF58751.1"/>
    <property type="molecule type" value="Genomic_DNA"/>
</dbReference>
<dbReference type="AlphaFoldDB" id="A0A0M4U554"/>
<protein>
    <recommendedName>
        <fullName evidence="3">ABC transporter domain-containing protein</fullName>
    </recommendedName>
</protein>
<organism evidence="4 5">
    <name type="scientific">Psychrobacter urativorans</name>
    <dbReference type="NCBI Taxonomy" id="45610"/>
    <lineage>
        <taxon>Bacteria</taxon>
        <taxon>Pseudomonadati</taxon>
        <taxon>Pseudomonadota</taxon>
        <taxon>Gammaproteobacteria</taxon>
        <taxon>Moraxellales</taxon>
        <taxon>Moraxellaceae</taxon>
        <taxon>Psychrobacter</taxon>
    </lineage>
</organism>
<dbReference type="PANTHER" id="PTHR43119">
    <property type="entry name" value="ABC TRANSPORT PROTEIN ATP-BINDING COMPONENT-RELATED"/>
    <property type="match status" value="1"/>
</dbReference>
<dbReference type="Pfam" id="PF00005">
    <property type="entry name" value="ABC_tran"/>
    <property type="match status" value="1"/>
</dbReference>
<dbReference type="OrthoDB" id="4408248at2"/>
<evidence type="ECO:0000313" key="4">
    <source>
        <dbReference type="EMBL" id="ALF58751.1"/>
    </source>
</evidence>
<dbReference type="RefSeq" id="WP_062533147.1">
    <property type="nucleotide sequence ID" value="NZ_CP012678.1"/>
</dbReference>
<dbReference type="PROSITE" id="PS50893">
    <property type="entry name" value="ABC_TRANSPORTER_2"/>
    <property type="match status" value="1"/>
</dbReference>
<keyword evidence="5" id="KW-1185">Reference proteome</keyword>